<sequence>MTHTVQDITRRIEERSREARAAYIQKCDAMAGRPRRDGLSCGNLAHGFAAAEAGDKLRIRTGGKNIGIVTAYNDMLSAHAPFKDYPDQIKEAARKAGGTAQVAGGTPAMCDGVTQGQDGMELSLFSRDVIAMATGIALTHDMFDAAVCLGVCDKIIPGLLIGALSFGHLPILMIPAGPMTSGLPNKEKARIRGLYAQGKIGREELLEGEMASYHSQGTCTFYGTANSNQMMMEMMGLHIPGAAFVNPGTPLRQALTEAATRRVLEMGTEHRLADIVSAGSIVNAIVGLLATGGSTNHTLHIVAMARAAGVIVTWEDFADLSKITPLLARVYPNGSADVNHFHAAGGMAFVTRELLEAGLLATDVVTAVGHGMEDYTKEPFLKGDEVVWRDGPTKSLNEDILRPASNPFAAQGGLKLLEGSLGQSVIKTSAVDPQHRHVKAPAIVFDTQEEFLDLFKAGKLERDFVAVLRFQGPAANGMPELHKLSPPMAVLQDKGFKVALVTDGRMSGASGKTPAAIHVTPEALRGGPIAKVRDGDIVTLDAEAGTLTVETDDLENREAAQHRVNSHDGLGREMFAPLRAAVSPANEGACTLF</sequence>
<organism evidence="13 14">
    <name type="scientific">Parvularcula maris</name>
    <dbReference type="NCBI Taxonomy" id="2965077"/>
    <lineage>
        <taxon>Bacteria</taxon>
        <taxon>Pseudomonadati</taxon>
        <taxon>Pseudomonadota</taxon>
        <taxon>Alphaproteobacteria</taxon>
        <taxon>Parvularculales</taxon>
        <taxon>Parvularculaceae</taxon>
        <taxon>Parvularcula</taxon>
    </lineage>
</organism>
<dbReference type="RefSeq" id="WP_256617744.1">
    <property type="nucleotide sequence ID" value="NZ_JANIBC010000001.1"/>
</dbReference>
<dbReference type="InterPro" id="IPR004786">
    <property type="entry name" value="6-phosphgluc_deHydtase"/>
</dbReference>
<evidence type="ECO:0000256" key="4">
    <source>
        <dbReference type="ARBA" id="ARBA00023004"/>
    </source>
</evidence>
<evidence type="ECO:0000256" key="5">
    <source>
        <dbReference type="ARBA" id="ARBA00023014"/>
    </source>
</evidence>
<comment type="caution">
    <text evidence="13">The sequence shown here is derived from an EMBL/GenBank/DDBJ whole genome shotgun (WGS) entry which is preliminary data.</text>
</comment>
<evidence type="ECO:0000313" key="14">
    <source>
        <dbReference type="Proteomes" id="UP001142610"/>
    </source>
</evidence>
<dbReference type="PANTHER" id="PTHR43661:SF1">
    <property type="entry name" value="PHOSPHOGLUCONATE DEHYDRATASE"/>
    <property type="match status" value="1"/>
</dbReference>
<comment type="catalytic activity">
    <reaction evidence="9">
        <text>6-phospho-D-gluconate = 2-dehydro-3-deoxy-6-phospho-D-gluconate + H2O</text>
        <dbReference type="Rhea" id="RHEA:17277"/>
        <dbReference type="ChEBI" id="CHEBI:15377"/>
        <dbReference type="ChEBI" id="CHEBI:57569"/>
        <dbReference type="ChEBI" id="CHEBI:58759"/>
        <dbReference type="EC" id="4.2.1.12"/>
    </reaction>
</comment>
<keyword evidence="5 9" id="KW-0411">Iron-sulfur</keyword>
<proteinExistence type="inferred from homology"/>
<keyword evidence="3 9" id="KW-0479">Metal-binding</keyword>
<dbReference type="Gene3D" id="3.50.30.80">
    <property type="entry name" value="IlvD/EDD C-terminal domain-like"/>
    <property type="match status" value="1"/>
</dbReference>
<evidence type="ECO:0000256" key="6">
    <source>
        <dbReference type="ARBA" id="ARBA00023064"/>
    </source>
</evidence>
<keyword evidence="6 9" id="KW-0311">Gluconate utilization</keyword>
<evidence type="ECO:0000259" key="11">
    <source>
        <dbReference type="Pfam" id="PF00920"/>
    </source>
</evidence>
<dbReference type="Pfam" id="PF00920">
    <property type="entry name" value="ILVD_EDD_N"/>
    <property type="match status" value="1"/>
</dbReference>
<feature type="domain" description="Dihydroxy-acid/6-phosphogluconate dehydratase C-terminal" evidence="12">
    <location>
        <begin position="399"/>
        <end position="589"/>
    </location>
</feature>
<dbReference type="PROSITE" id="PS00887">
    <property type="entry name" value="ILVD_EDD_2"/>
    <property type="match status" value="1"/>
</dbReference>
<feature type="binding site" evidence="9">
    <location>
        <position position="219"/>
    </location>
    <ligand>
        <name>[4Fe-4S] cluster</name>
        <dbReference type="ChEBI" id="CHEBI:49883"/>
    </ligand>
</feature>
<feature type="domain" description="Dihydroxy-acid/6-phosphogluconate dehydratase N-terminal" evidence="11">
    <location>
        <begin position="65"/>
        <end position="374"/>
    </location>
</feature>
<dbReference type="InterPro" id="IPR037237">
    <property type="entry name" value="IlvD/EDD_N"/>
</dbReference>
<keyword evidence="2 9" id="KW-0004">4Fe-4S</keyword>
<comment type="function">
    <text evidence="9">Catalyzes the dehydration of 6-phospho-D-gluconate to 2-dehydro-3-deoxy-6-phospho-D-gluconate.</text>
</comment>
<dbReference type="EMBL" id="JANIBC010000001">
    <property type="protein sequence ID" value="MCQ8183940.1"/>
    <property type="molecule type" value="Genomic_DNA"/>
</dbReference>
<evidence type="ECO:0000256" key="1">
    <source>
        <dbReference type="ARBA" id="ARBA00006486"/>
    </source>
</evidence>
<dbReference type="EC" id="4.2.1.12" evidence="9 10"/>
<evidence type="ECO:0000313" key="13">
    <source>
        <dbReference type="EMBL" id="MCQ8183940.1"/>
    </source>
</evidence>
<dbReference type="InterPro" id="IPR042096">
    <property type="entry name" value="Dihydro-acid_dehy_C"/>
</dbReference>
<keyword evidence="4 9" id="KW-0408">Iron</keyword>
<keyword evidence="7 9" id="KW-0456">Lyase</keyword>
<name>A0A9X2L6G5_9PROT</name>
<keyword evidence="14" id="KW-1185">Reference proteome</keyword>
<dbReference type="FunFam" id="3.50.30.80:FF:000001">
    <property type="entry name" value="Dihydroxy-acid dehydratase"/>
    <property type="match status" value="1"/>
</dbReference>
<dbReference type="SUPFAM" id="SSF143975">
    <property type="entry name" value="IlvD/EDD N-terminal domain-like"/>
    <property type="match status" value="1"/>
</dbReference>
<dbReference type="SUPFAM" id="SSF52016">
    <property type="entry name" value="LeuD/IlvD-like"/>
    <property type="match status" value="1"/>
</dbReference>
<dbReference type="PANTHER" id="PTHR43661">
    <property type="entry name" value="D-XYLONATE DEHYDRATASE"/>
    <property type="match status" value="1"/>
</dbReference>
<dbReference type="PROSITE" id="PS00886">
    <property type="entry name" value="ILVD_EDD_1"/>
    <property type="match status" value="1"/>
</dbReference>
<dbReference type="GO" id="GO:0009255">
    <property type="term" value="P:Entner-Doudoroff pathway through 6-phosphogluconate"/>
    <property type="evidence" value="ECO:0007669"/>
    <property type="project" value="UniProtKB-UniRule"/>
</dbReference>
<dbReference type="Pfam" id="PF24877">
    <property type="entry name" value="ILV_EDD_C"/>
    <property type="match status" value="1"/>
</dbReference>
<dbReference type="HAMAP" id="MF_02094">
    <property type="entry name" value="Edd"/>
    <property type="match status" value="1"/>
</dbReference>
<gene>
    <name evidence="9 13" type="primary">edd</name>
    <name evidence="13" type="ORF">NOG11_00920</name>
</gene>
<dbReference type="GO" id="GO:0046872">
    <property type="term" value="F:metal ion binding"/>
    <property type="evidence" value="ECO:0007669"/>
    <property type="project" value="UniProtKB-KW"/>
</dbReference>
<dbReference type="GO" id="GO:0051539">
    <property type="term" value="F:4 iron, 4 sulfur cluster binding"/>
    <property type="evidence" value="ECO:0007669"/>
    <property type="project" value="UniProtKB-UniRule"/>
</dbReference>
<evidence type="ECO:0000259" key="12">
    <source>
        <dbReference type="Pfam" id="PF24877"/>
    </source>
</evidence>
<comment type="cofactor">
    <cofactor evidence="9">
        <name>[4Fe-4S] cluster</name>
        <dbReference type="ChEBI" id="CHEBI:49883"/>
    </cofactor>
    <text evidence="9">Binds 1 [4Fe-4S] cluster.</text>
</comment>
<dbReference type="NCBIfam" id="TIGR01196">
    <property type="entry name" value="edd"/>
    <property type="match status" value="1"/>
</dbReference>
<dbReference type="InterPro" id="IPR020558">
    <property type="entry name" value="DiOHA_6PGluconate_deHydtase_CS"/>
</dbReference>
<dbReference type="Proteomes" id="UP001142610">
    <property type="component" value="Unassembled WGS sequence"/>
</dbReference>
<accession>A0A9X2L6G5</accession>
<comment type="similarity">
    <text evidence="1 9">Belongs to the IlvD/Edd family.</text>
</comment>
<reference evidence="13" key="1">
    <citation type="submission" date="2022-07" db="EMBL/GenBank/DDBJ databases">
        <title>Parvularcula maris sp. nov., an algicidal bacterium isolated from seawater.</title>
        <authorList>
            <person name="Li F."/>
        </authorList>
    </citation>
    <scope>NUCLEOTIDE SEQUENCE</scope>
    <source>
        <strain evidence="13">BGMRC 0090</strain>
    </source>
</reference>
<dbReference type="InterPro" id="IPR056740">
    <property type="entry name" value="ILV_EDD_C"/>
</dbReference>
<evidence type="ECO:0000256" key="2">
    <source>
        <dbReference type="ARBA" id="ARBA00022485"/>
    </source>
</evidence>
<evidence type="ECO:0000256" key="7">
    <source>
        <dbReference type="ARBA" id="ARBA00023239"/>
    </source>
</evidence>
<dbReference type="GO" id="GO:0005829">
    <property type="term" value="C:cytosol"/>
    <property type="evidence" value="ECO:0007669"/>
    <property type="project" value="TreeGrafter"/>
</dbReference>
<dbReference type="GO" id="GO:0019521">
    <property type="term" value="P:D-gluconate metabolic process"/>
    <property type="evidence" value="ECO:0007669"/>
    <property type="project" value="UniProtKB-KW"/>
</dbReference>
<dbReference type="AlphaFoldDB" id="A0A9X2L6G5"/>
<comment type="pathway">
    <text evidence="9">Carbohydrate metabolism; Entner-Doudoroff pathway.</text>
</comment>
<evidence type="ECO:0000256" key="8">
    <source>
        <dbReference type="ARBA" id="ARBA00023277"/>
    </source>
</evidence>
<evidence type="ECO:0000256" key="3">
    <source>
        <dbReference type="ARBA" id="ARBA00022723"/>
    </source>
</evidence>
<evidence type="ECO:0000256" key="9">
    <source>
        <dbReference type="HAMAP-Rule" id="MF_02094"/>
    </source>
</evidence>
<dbReference type="GO" id="GO:0004456">
    <property type="term" value="F:phosphogluconate dehydratase activity"/>
    <property type="evidence" value="ECO:0007669"/>
    <property type="project" value="UniProtKB-UniRule"/>
</dbReference>
<feature type="binding site" evidence="9">
    <location>
        <position position="152"/>
    </location>
    <ligand>
        <name>[4Fe-4S] cluster</name>
        <dbReference type="ChEBI" id="CHEBI:49883"/>
    </ligand>
</feature>
<protein>
    <recommendedName>
        <fullName evidence="9 10">Phosphogluconate dehydratase</fullName>
        <ecNumber evidence="9 10">4.2.1.12</ecNumber>
    </recommendedName>
</protein>
<dbReference type="InterPro" id="IPR000581">
    <property type="entry name" value="ILV_EDD_N"/>
</dbReference>
<keyword evidence="8 9" id="KW-0119">Carbohydrate metabolism</keyword>
<evidence type="ECO:0000256" key="10">
    <source>
        <dbReference type="NCBIfam" id="TIGR01196"/>
    </source>
</evidence>